<dbReference type="EMBL" id="JAENGY010001794">
    <property type="protein sequence ID" value="KAG6946871.1"/>
    <property type="molecule type" value="Genomic_DNA"/>
</dbReference>
<evidence type="ECO:0000259" key="9">
    <source>
        <dbReference type="Pfam" id="PF13886"/>
    </source>
</evidence>
<evidence type="ECO:0000256" key="6">
    <source>
        <dbReference type="ARBA" id="ARBA00049737"/>
    </source>
</evidence>
<dbReference type="AlphaFoldDB" id="A0A8J5IH68"/>
<dbReference type="PANTHER" id="PTHR31247">
    <property type="entry name" value="TRANSMEMBRANE PROTEIN 198 FAMILY MEMBER"/>
    <property type="match status" value="1"/>
</dbReference>
<dbReference type="InterPro" id="IPR025256">
    <property type="entry name" value="TM7S3/TM198-like_dom"/>
</dbReference>
<feature type="transmembrane region" description="Helical" evidence="7">
    <location>
        <begin position="164"/>
        <end position="182"/>
    </location>
</feature>
<comment type="similarity">
    <text evidence="2">Belongs to the TMEM198 family.</text>
</comment>
<keyword evidence="3 7" id="KW-0812">Transmembrane</keyword>
<keyword evidence="8" id="KW-0732">Signal</keyword>
<feature type="transmembrane region" description="Helical" evidence="7">
    <location>
        <begin position="109"/>
        <end position="127"/>
    </location>
</feature>
<feature type="transmembrane region" description="Helical" evidence="7">
    <location>
        <begin position="76"/>
        <end position="97"/>
    </location>
</feature>
<gene>
    <name evidence="10" type="ORF">JG688_00015787</name>
</gene>
<dbReference type="GO" id="GO:0005886">
    <property type="term" value="C:plasma membrane"/>
    <property type="evidence" value="ECO:0007669"/>
    <property type="project" value="TreeGrafter"/>
</dbReference>
<feature type="transmembrane region" description="Helical" evidence="7">
    <location>
        <begin position="238"/>
        <end position="257"/>
    </location>
</feature>
<organism evidence="10 11">
    <name type="scientific">Phytophthora aleatoria</name>
    <dbReference type="NCBI Taxonomy" id="2496075"/>
    <lineage>
        <taxon>Eukaryota</taxon>
        <taxon>Sar</taxon>
        <taxon>Stramenopiles</taxon>
        <taxon>Oomycota</taxon>
        <taxon>Peronosporomycetes</taxon>
        <taxon>Peronosporales</taxon>
        <taxon>Peronosporaceae</taxon>
        <taxon>Phytophthora</taxon>
    </lineage>
</organism>
<evidence type="ECO:0000256" key="8">
    <source>
        <dbReference type="SAM" id="SignalP"/>
    </source>
</evidence>
<proteinExistence type="inferred from homology"/>
<feature type="chain" id="PRO_5035283073" description="Transmembrane protein 198" evidence="8">
    <location>
        <begin position="25"/>
        <end position="262"/>
    </location>
</feature>
<evidence type="ECO:0000256" key="1">
    <source>
        <dbReference type="ARBA" id="ARBA00004141"/>
    </source>
</evidence>
<dbReference type="InterPro" id="IPR040236">
    <property type="entry name" value="TMEM198"/>
</dbReference>
<protein>
    <recommendedName>
        <fullName evidence="6">Transmembrane protein 198</fullName>
    </recommendedName>
</protein>
<evidence type="ECO:0000256" key="5">
    <source>
        <dbReference type="ARBA" id="ARBA00023136"/>
    </source>
</evidence>
<keyword evidence="11" id="KW-1185">Reference proteome</keyword>
<evidence type="ECO:0000256" key="4">
    <source>
        <dbReference type="ARBA" id="ARBA00022989"/>
    </source>
</evidence>
<evidence type="ECO:0000313" key="11">
    <source>
        <dbReference type="Proteomes" id="UP000709295"/>
    </source>
</evidence>
<feature type="domain" description="TM7S3/TM198-like" evidence="9">
    <location>
        <begin position="59"/>
        <end position="257"/>
    </location>
</feature>
<keyword evidence="4 7" id="KW-1133">Transmembrane helix</keyword>
<keyword evidence="5 7" id="KW-0472">Membrane</keyword>
<comment type="caution">
    <text evidence="10">The sequence shown here is derived from an EMBL/GenBank/DDBJ whole genome shotgun (WGS) entry which is preliminary data.</text>
</comment>
<name>A0A8J5IH68_9STRA</name>
<accession>A0A8J5IH68</accession>
<feature type="transmembrane region" description="Helical" evidence="7">
    <location>
        <begin position="50"/>
        <end position="69"/>
    </location>
</feature>
<feature type="transmembrane region" description="Helical" evidence="7">
    <location>
        <begin position="189"/>
        <end position="209"/>
    </location>
</feature>
<evidence type="ECO:0000256" key="2">
    <source>
        <dbReference type="ARBA" id="ARBA00006244"/>
    </source>
</evidence>
<dbReference type="Pfam" id="PF13886">
    <property type="entry name" value="TM7S3_TM198"/>
    <property type="match status" value="1"/>
</dbReference>
<feature type="transmembrane region" description="Helical" evidence="7">
    <location>
        <begin position="134"/>
        <end position="158"/>
    </location>
</feature>
<evidence type="ECO:0000313" key="10">
    <source>
        <dbReference type="EMBL" id="KAG6946871.1"/>
    </source>
</evidence>
<feature type="signal peptide" evidence="8">
    <location>
        <begin position="1"/>
        <end position="24"/>
    </location>
</feature>
<evidence type="ECO:0000256" key="7">
    <source>
        <dbReference type="SAM" id="Phobius"/>
    </source>
</evidence>
<reference evidence="10" key="1">
    <citation type="submission" date="2021-01" db="EMBL/GenBank/DDBJ databases">
        <title>Phytophthora aleatoria, a newly-described species from Pinus radiata is distinct from Phytophthora cactorum isolates based on comparative genomics.</title>
        <authorList>
            <person name="Mcdougal R."/>
            <person name="Panda P."/>
            <person name="Williams N."/>
            <person name="Studholme D.J."/>
        </authorList>
    </citation>
    <scope>NUCLEOTIDE SEQUENCE</scope>
    <source>
        <strain evidence="10">NZFS 4037</strain>
    </source>
</reference>
<dbReference type="PANTHER" id="PTHR31247:SF5">
    <property type="entry name" value="DUF4203 DOMAIN-CONTAINING PROTEIN"/>
    <property type="match status" value="1"/>
</dbReference>
<evidence type="ECO:0000256" key="3">
    <source>
        <dbReference type="ARBA" id="ARBA00022692"/>
    </source>
</evidence>
<dbReference type="Proteomes" id="UP000709295">
    <property type="component" value="Unassembled WGS sequence"/>
</dbReference>
<comment type="subcellular location">
    <subcellularLocation>
        <location evidence="1">Membrane</location>
        <topology evidence="1">Multi-pass membrane protein</topology>
    </subcellularLocation>
</comment>
<sequence>MISSKLQPLLLLPVLALYMSMIVAQSSDSDSSSLRGSSSTDGIVDSISDSIQVGPSIAAVIAIVGGAAMTTCGYKLLRPTMFACGFLVGGYIVSAIVEYIVDGQSYERTAFWIAFLVGGIALGCFVVTVYNAGIFLIGAAGGVFLATIVNASFGYRIYPNDPTTGLLILAIVLGLICGLIAFKVERLAIIVATSLVGSVVLINGAGYFIGDFPKLTAIKDYRYKDEDGDYVYDVPKEWWGYLVAMLVVFLLGLAIQIKKTGK</sequence>